<organism evidence="1 2">
    <name type="scientific">Algoriphagus oliviformis</name>
    <dbReference type="NCBI Taxonomy" id="2811231"/>
    <lineage>
        <taxon>Bacteria</taxon>
        <taxon>Pseudomonadati</taxon>
        <taxon>Bacteroidota</taxon>
        <taxon>Cytophagia</taxon>
        <taxon>Cytophagales</taxon>
        <taxon>Cyclobacteriaceae</taxon>
        <taxon>Algoriphagus</taxon>
    </lineage>
</organism>
<evidence type="ECO:0000313" key="1">
    <source>
        <dbReference type="EMBL" id="MBN7811081.1"/>
    </source>
</evidence>
<evidence type="ECO:0000313" key="2">
    <source>
        <dbReference type="Proteomes" id="UP000664317"/>
    </source>
</evidence>
<reference evidence="1 2" key="1">
    <citation type="submission" date="2021-03" db="EMBL/GenBank/DDBJ databases">
        <title>novel species isolated from a fishpond in China.</title>
        <authorList>
            <person name="Lu H."/>
            <person name="Cai Z."/>
        </authorList>
    </citation>
    <scope>NUCLEOTIDE SEQUENCE [LARGE SCALE GENOMIC DNA]</scope>
    <source>
        <strain evidence="1 2">H41</strain>
    </source>
</reference>
<dbReference type="EMBL" id="JAFKCT010000003">
    <property type="protein sequence ID" value="MBN7811081.1"/>
    <property type="molecule type" value="Genomic_DNA"/>
</dbReference>
<dbReference type="RefSeq" id="WP_206577865.1">
    <property type="nucleotide sequence ID" value="NZ_JAFKCT010000003.1"/>
</dbReference>
<keyword evidence="2" id="KW-1185">Reference proteome</keyword>
<name>A0ABS3C4I9_9BACT</name>
<gene>
    <name evidence="1" type="ORF">J0A68_08945</name>
</gene>
<proteinExistence type="predicted"/>
<dbReference type="InterPro" id="IPR019619">
    <property type="entry name" value="DUF2490"/>
</dbReference>
<dbReference type="Pfam" id="PF10677">
    <property type="entry name" value="DUF2490"/>
    <property type="match status" value="1"/>
</dbReference>
<accession>A0ABS3C4I9</accession>
<dbReference type="Proteomes" id="UP000664317">
    <property type="component" value="Unassembled WGS sequence"/>
</dbReference>
<comment type="caution">
    <text evidence="1">The sequence shown here is derived from an EMBL/GenBank/DDBJ whole genome shotgun (WGS) entry which is preliminary data.</text>
</comment>
<sequence length="254" mass="29276">MLPISRSSQVSFSLLSTLFFLLCQNKAIAQKEVVRSEQVWLQSYHEAKVSEKWMLLLDGGFRWRDGVDDKLAYIVRAGAGYALTPRLRASAGFAHLGGYAGEKVIRREYRPYQELQLKDQLGRLNLSQRLRIEERFFDDLAVGVSTADFNFRFRYSVMVGIPLLRLSAKNPDRRLVLNVGDEVFINAGQQITHNVFDQNRLILSPSLQWNKDLSIALTYNSQFASTPAPEVFLHSRIYWLQLRYNVDLGKKDRQ</sequence>
<protein>
    <submittedName>
        <fullName evidence="1">DUF2490 domain-containing protein</fullName>
    </submittedName>
</protein>